<feature type="compositionally biased region" description="Basic and acidic residues" evidence="1">
    <location>
        <begin position="107"/>
        <end position="128"/>
    </location>
</feature>
<evidence type="ECO:0000313" key="3">
    <source>
        <dbReference type="WBParaSite" id="Hba_16541"/>
    </source>
</evidence>
<organism evidence="2 3">
    <name type="scientific">Heterorhabditis bacteriophora</name>
    <name type="common">Entomopathogenic nematode worm</name>
    <dbReference type="NCBI Taxonomy" id="37862"/>
    <lineage>
        <taxon>Eukaryota</taxon>
        <taxon>Metazoa</taxon>
        <taxon>Ecdysozoa</taxon>
        <taxon>Nematoda</taxon>
        <taxon>Chromadorea</taxon>
        <taxon>Rhabditida</taxon>
        <taxon>Rhabditina</taxon>
        <taxon>Rhabditomorpha</taxon>
        <taxon>Strongyloidea</taxon>
        <taxon>Heterorhabditidae</taxon>
        <taxon>Heterorhabditis</taxon>
    </lineage>
</organism>
<name>A0A1I7XGC8_HETBA</name>
<accession>A0A1I7XGC8</accession>
<dbReference type="WBParaSite" id="Hba_16541">
    <property type="protein sequence ID" value="Hba_16541"/>
    <property type="gene ID" value="Hba_16541"/>
</dbReference>
<sequence length="128" mass="14291">MDGQIDTKWERATGARRIAGENYVVTKRIAMGGASTCSTRCSELSRPLAADWLPSGRCQKDYGGQTREITLSTIAGQIYYDAKMVSFNFEPDNSRLRQTQGSVESRGSWKEKQHEPTGGEETRVMLTH</sequence>
<keyword evidence="2" id="KW-1185">Reference proteome</keyword>
<dbReference type="Proteomes" id="UP000095283">
    <property type="component" value="Unplaced"/>
</dbReference>
<feature type="region of interest" description="Disordered" evidence="1">
    <location>
        <begin position="93"/>
        <end position="128"/>
    </location>
</feature>
<evidence type="ECO:0000313" key="2">
    <source>
        <dbReference type="Proteomes" id="UP000095283"/>
    </source>
</evidence>
<evidence type="ECO:0000256" key="1">
    <source>
        <dbReference type="SAM" id="MobiDB-lite"/>
    </source>
</evidence>
<feature type="compositionally biased region" description="Polar residues" evidence="1">
    <location>
        <begin position="96"/>
        <end position="105"/>
    </location>
</feature>
<protein>
    <submittedName>
        <fullName evidence="3">Lipocalin-like domain-containing protein</fullName>
    </submittedName>
</protein>
<proteinExistence type="predicted"/>
<dbReference type="AlphaFoldDB" id="A0A1I7XGC8"/>
<reference evidence="3" key="1">
    <citation type="submission" date="2016-11" db="UniProtKB">
        <authorList>
            <consortium name="WormBaseParasite"/>
        </authorList>
    </citation>
    <scope>IDENTIFICATION</scope>
</reference>